<keyword evidence="5" id="KW-1185">Reference proteome</keyword>
<gene>
    <name evidence="4" type="ORF">SAMN05421508_11418</name>
</gene>
<dbReference type="Pfam" id="PF13429">
    <property type="entry name" value="TPR_15"/>
    <property type="match status" value="1"/>
</dbReference>
<dbReference type="InterPro" id="IPR011990">
    <property type="entry name" value="TPR-like_helical_dom_sf"/>
</dbReference>
<dbReference type="SMART" id="SM00028">
    <property type="entry name" value="TPR"/>
    <property type="match status" value="11"/>
</dbReference>
<dbReference type="InterPro" id="IPR019734">
    <property type="entry name" value="TPR_rpt"/>
</dbReference>
<organism evidence="4 5">
    <name type="scientific">Caenispirillum bisanense</name>
    <dbReference type="NCBI Taxonomy" id="414052"/>
    <lineage>
        <taxon>Bacteria</taxon>
        <taxon>Pseudomonadati</taxon>
        <taxon>Pseudomonadota</taxon>
        <taxon>Alphaproteobacteria</taxon>
        <taxon>Rhodospirillales</taxon>
        <taxon>Novispirillaceae</taxon>
        <taxon>Caenispirillum</taxon>
    </lineage>
</organism>
<reference evidence="4 5" key="1">
    <citation type="submission" date="2017-09" db="EMBL/GenBank/DDBJ databases">
        <authorList>
            <person name="Ehlers B."/>
            <person name="Leendertz F.H."/>
        </authorList>
    </citation>
    <scope>NUCLEOTIDE SEQUENCE [LARGE SCALE GENOMIC DNA]</scope>
    <source>
        <strain evidence="4 5">USBA 140</strain>
    </source>
</reference>
<feature type="repeat" description="TPR" evidence="3">
    <location>
        <begin position="651"/>
        <end position="684"/>
    </location>
</feature>
<dbReference type="EMBL" id="OCNJ01000014">
    <property type="protein sequence ID" value="SOE00749.1"/>
    <property type="molecule type" value="Genomic_DNA"/>
</dbReference>
<dbReference type="PROSITE" id="PS51257">
    <property type="entry name" value="PROKAR_LIPOPROTEIN"/>
    <property type="match status" value="1"/>
</dbReference>
<evidence type="ECO:0000256" key="1">
    <source>
        <dbReference type="ARBA" id="ARBA00022737"/>
    </source>
</evidence>
<evidence type="ECO:0000256" key="3">
    <source>
        <dbReference type="PROSITE-ProRule" id="PRU00339"/>
    </source>
</evidence>
<sequence>MAVSLRRSGLLTAVALVMTLAACEDPAQQAADHFEKGIEFQEQGNLDKALVELKSALELAPENPDTSWRIGRIEEERGDVRTAFRYYLRAADPALGHMDAQVRVIELLMAAGRLDDAASRAAMAIGLEPNNADLLALRAAVLQMRGQPEEAARDAATALRAEPGHGGATAVLATVHLNEGDYARARAVLTEAIDETEPDVALVRLLGLAYAADGKAEQAVQEFRRLVELQPGDAGHRRSLADLLAATGKVEEGEAVLRAGFEAPEADREAMAVAYVEYLARHRSVDAAVGELEKLIAGNPNTSTYDIALANLRAQSGDAHAAIEVLTAASERLGETEAGLRARGMLAQYWMTVGEGRKALDLARGVLAATPNNVDALLVRAALNSNGGRNDEAIRDLNAILAVEPGNAVALRMLAEQHRRSGNPAEAASVLQQLVDLAPQAGQARLQLAAMLQQSGDAGQAQAIVEEQVRRNPASVEAWRELAHLAMERDDWPAAENAARRLGEIPGAERERLRLLAEMAAARSDYPQAAEGFRKVLETTADQGLDRAALRAFVDASLKGGMAASAEEVLTGITERADGADAHLAWMLLAQVHGAAGQDGRVVQDLLSAIDAQPTASEPYVEVARIRALGGDAPGAMEILDRGLEAGADRVPLLVTRGMVQELTGDIDAAIASYREALRVNPSSVVAANNYGSLVADRHADDPEALKEALALVESFAGSGDALLIDTVAWLNYRLGNLDVARTLLERAGAETHQNPQLRYHYGAVLLASGDEEKAQGVLSSTVGHEFPGSEEVARLLVSN</sequence>
<keyword evidence="2 3" id="KW-0802">TPR repeat</keyword>
<dbReference type="Pfam" id="PF13432">
    <property type="entry name" value="TPR_16"/>
    <property type="match status" value="3"/>
</dbReference>
<dbReference type="PANTHER" id="PTHR45586">
    <property type="entry name" value="TPR REPEAT-CONTAINING PROTEIN PA4667"/>
    <property type="match status" value="1"/>
</dbReference>
<protein>
    <submittedName>
        <fullName evidence="4">Tfp pilus assembly protein PilF</fullName>
    </submittedName>
</protein>
<evidence type="ECO:0000313" key="4">
    <source>
        <dbReference type="EMBL" id="SOE00749.1"/>
    </source>
</evidence>
<evidence type="ECO:0000256" key="2">
    <source>
        <dbReference type="ARBA" id="ARBA00022803"/>
    </source>
</evidence>
<feature type="repeat" description="TPR" evidence="3">
    <location>
        <begin position="30"/>
        <end position="63"/>
    </location>
</feature>
<proteinExistence type="predicted"/>
<dbReference type="SUPFAM" id="SSF48452">
    <property type="entry name" value="TPR-like"/>
    <property type="match status" value="3"/>
</dbReference>
<feature type="repeat" description="TPR" evidence="3">
    <location>
        <begin position="200"/>
        <end position="233"/>
    </location>
</feature>
<dbReference type="Proteomes" id="UP000219621">
    <property type="component" value="Unassembled WGS sequence"/>
</dbReference>
<dbReference type="PANTHER" id="PTHR45586:SF14">
    <property type="entry name" value="TETRATRICOPEPTIDE TPR_2 REPEAT PROTEIN"/>
    <property type="match status" value="1"/>
</dbReference>
<dbReference type="InterPro" id="IPR051012">
    <property type="entry name" value="CellSynth/LPSAsmb/PSIAsmb"/>
</dbReference>
<dbReference type="Gene3D" id="1.25.40.10">
    <property type="entry name" value="Tetratricopeptide repeat domain"/>
    <property type="match status" value="3"/>
</dbReference>
<dbReference type="AlphaFoldDB" id="A0A286H075"/>
<evidence type="ECO:0000313" key="5">
    <source>
        <dbReference type="Proteomes" id="UP000219621"/>
    </source>
</evidence>
<accession>A0A286H075</accession>
<name>A0A286H075_9PROT</name>
<dbReference type="PROSITE" id="PS50005">
    <property type="entry name" value="TPR"/>
    <property type="match status" value="3"/>
</dbReference>
<keyword evidence="1" id="KW-0677">Repeat</keyword>